<dbReference type="KEGG" id="dord:106001091"/>
<dbReference type="InterPro" id="IPR038942">
    <property type="entry name" value="TMEM52"/>
</dbReference>
<dbReference type="AlphaFoldDB" id="A0A1S3GTU7"/>
<keyword evidence="2" id="KW-0472">Membrane</keyword>
<keyword evidence="3" id="KW-1185">Reference proteome</keyword>
<dbReference type="GeneID" id="106001091"/>
<feature type="compositionally biased region" description="Pro residues" evidence="1">
    <location>
        <begin position="22"/>
        <end position="43"/>
    </location>
</feature>
<reference evidence="4" key="1">
    <citation type="submission" date="2025-08" db="UniProtKB">
        <authorList>
            <consortium name="RefSeq"/>
        </authorList>
    </citation>
    <scope>IDENTIFICATION</scope>
    <source>
        <tissue evidence="4">Kidney</tissue>
    </source>
</reference>
<sequence>MKGWRLSQPAPRHEGLEALPASPLPPDPFHPLPLPQLAPRPLPPATPASTSLAIFLVCGGAHVRECGEEAPAPAAVTPESPRGPPTHTMGPPAHLVKLAMADILLSCAQHGDISLPRPSLHSCLTTDWVHLWYVWLLVVTGALLLLCGLTSVCFRCCLSRRRGPEDGGPPPFEVTVIAFDQDGSLQNTISYS</sequence>
<dbReference type="Pfam" id="PF14979">
    <property type="entry name" value="TMEM52"/>
    <property type="match status" value="1"/>
</dbReference>
<protein>
    <submittedName>
        <fullName evidence="4">Transmembrane protein 52B</fullName>
    </submittedName>
</protein>
<feature type="region of interest" description="Disordered" evidence="1">
    <location>
        <begin position="1"/>
        <end position="43"/>
    </location>
</feature>
<evidence type="ECO:0000256" key="2">
    <source>
        <dbReference type="SAM" id="Phobius"/>
    </source>
</evidence>
<gene>
    <name evidence="4" type="primary">Tmem52b</name>
</gene>
<dbReference type="PANTHER" id="PTHR33955:SF1">
    <property type="entry name" value="TRANSMEMBRANE PROTEIN 52B"/>
    <property type="match status" value="1"/>
</dbReference>
<dbReference type="CTD" id="120939"/>
<dbReference type="OrthoDB" id="9361294at2759"/>
<proteinExistence type="predicted"/>
<feature type="compositionally biased region" description="Low complexity" evidence="1">
    <location>
        <begin position="69"/>
        <end position="80"/>
    </location>
</feature>
<organism evidence="3 4">
    <name type="scientific">Dipodomys ordii</name>
    <name type="common">Ord's kangaroo rat</name>
    <dbReference type="NCBI Taxonomy" id="10020"/>
    <lineage>
        <taxon>Eukaryota</taxon>
        <taxon>Metazoa</taxon>
        <taxon>Chordata</taxon>
        <taxon>Craniata</taxon>
        <taxon>Vertebrata</taxon>
        <taxon>Euteleostomi</taxon>
        <taxon>Mammalia</taxon>
        <taxon>Eutheria</taxon>
        <taxon>Euarchontoglires</taxon>
        <taxon>Glires</taxon>
        <taxon>Rodentia</taxon>
        <taxon>Castorimorpha</taxon>
        <taxon>Heteromyidae</taxon>
        <taxon>Dipodomyinae</taxon>
        <taxon>Dipodomys</taxon>
    </lineage>
</organism>
<evidence type="ECO:0000313" key="3">
    <source>
        <dbReference type="Proteomes" id="UP000081671"/>
    </source>
</evidence>
<accession>A0A1S3GTU7</accession>
<feature type="transmembrane region" description="Helical" evidence="2">
    <location>
        <begin position="132"/>
        <end position="154"/>
    </location>
</feature>
<keyword evidence="2" id="KW-1133">Transmembrane helix</keyword>
<dbReference type="PANTHER" id="PTHR33955">
    <property type="entry name" value="TRANSMEMBRANE PROTEIN 52"/>
    <property type="match status" value="1"/>
</dbReference>
<feature type="region of interest" description="Disordered" evidence="1">
    <location>
        <begin position="69"/>
        <end position="91"/>
    </location>
</feature>
<name>A0A1S3GTU7_DIPOR</name>
<dbReference type="InParanoid" id="A0A1S3GTU7"/>
<keyword evidence="2 4" id="KW-0812">Transmembrane</keyword>
<evidence type="ECO:0000256" key="1">
    <source>
        <dbReference type="SAM" id="MobiDB-lite"/>
    </source>
</evidence>
<dbReference type="RefSeq" id="XP_012891689.1">
    <property type="nucleotide sequence ID" value="XM_013036235.1"/>
</dbReference>
<dbReference type="Proteomes" id="UP000081671">
    <property type="component" value="Unplaced"/>
</dbReference>
<evidence type="ECO:0000313" key="4">
    <source>
        <dbReference type="RefSeq" id="XP_012891689.1"/>
    </source>
</evidence>